<evidence type="ECO:0000313" key="3">
    <source>
        <dbReference type="Proteomes" id="UP001319882"/>
    </source>
</evidence>
<feature type="compositionally biased region" description="Basic and acidic residues" evidence="1">
    <location>
        <begin position="60"/>
        <end position="69"/>
    </location>
</feature>
<dbReference type="RefSeq" id="WP_227389504.1">
    <property type="nucleotide sequence ID" value="NZ_JBHSCJ010000010.1"/>
</dbReference>
<organism evidence="2 3">
    <name type="scientific">Vreelandella malpeensis</name>
    <dbReference type="NCBI Taxonomy" id="1172368"/>
    <lineage>
        <taxon>Bacteria</taxon>
        <taxon>Pseudomonadati</taxon>
        <taxon>Pseudomonadota</taxon>
        <taxon>Gammaproteobacteria</taxon>
        <taxon>Oceanospirillales</taxon>
        <taxon>Halomonadaceae</taxon>
        <taxon>Vreelandella</taxon>
    </lineage>
</organism>
<name>A0ABS8DRF0_9GAMM</name>
<accession>A0ABS8DRF0</accession>
<dbReference type="PROSITE" id="PS51318">
    <property type="entry name" value="TAT"/>
    <property type="match status" value="1"/>
</dbReference>
<dbReference type="EMBL" id="WHVL01000002">
    <property type="protein sequence ID" value="MCB8888846.1"/>
    <property type="molecule type" value="Genomic_DNA"/>
</dbReference>
<comment type="caution">
    <text evidence="2">The sequence shown here is derived from an EMBL/GenBank/DDBJ whole genome shotgun (WGS) entry which is preliminary data.</text>
</comment>
<evidence type="ECO:0000313" key="2">
    <source>
        <dbReference type="EMBL" id="MCB8888846.1"/>
    </source>
</evidence>
<gene>
    <name evidence="2" type="ORF">GEV37_06925</name>
</gene>
<evidence type="ECO:0000256" key="1">
    <source>
        <dbReference type="SAM" id="MobiDB-lite"/>
    </source>
</evidence>
<sequence>MLPIHDSKPQPIPVPTAQDPARRSVLKALALGTCAALVPVPDALASSEPGPRLSGGWLLRESDLAGRRR</sequence>
<proteinExistence type="predicted"/>
<feature type="region of interest" description="Disordered" evidence="1">
    <location>
        <begin position="45"/>
        <end position="69"/>
    </location>
</feature>
<dbReference type="InterPro" id="IPR006311">
    <property type="entry name" value="TAT_signal"/>
</dbReference>
<protein>
    <submittedName>
        <fullName evidence="2">Uncharacterized protein</fullName>
    </submittedName>
</protein>
<dbReference type="Proteomes" id="UP001319882">
    <property type="component" value="Unassembled WGS sequence"/>
</dbReference>
<reference evidence="2 3" key="1">
    <citation type="journal article" date="2021" name="Sci. Rep.">
        <title>Genome analysis of a halophilic bacterium Halomonas malpeensis YU-PRIM-29(T) reveals its exopolysaccharide and pigment producing capabilities.</title>
        <authorList>
            <person name="Athmika"/>
            <person name="Ghate S.D."/>
            <person name="Arun A.B."/>
            <person name="Rao S.S."/>
            <person name="Kumar S.T.A."/>
            <person name="Kandiyil M.K."/>
            <person name="Saptami K."/>
            <person name="Rekha P.D."/>
        </authorList>
    </citation>
    <scope>NUCLEOTIDE SEQUENCE [LARGE SCALE GENOMIC DNA]</scope>
    <source>
        <strain evidence="3">prim 29</strain>
    </source>
</reference>
<keyword evidence="3" id="KW-1185">Reference proteome</keyword>